<sequence length="72" mass="7922">VVPATSIQLSDAYTTHDLPFSFGTQESYKKYDASLALYSANNEWSVRAYFQNAGDEIILLRTVRFGGNVAAA</sequence>
<dbReference type="EMBL" id="JBAKAX010000269">
    <property type="protein sequence ID" value="MEL0606598.1"/>
    <property type="molecule type" value="Genomic_DNA"/>
</dbReference>
<proteinExistence type="predicted"/>
<evidence type="ECO:0000313" key="1">
    <source>
        <dbReference type="EMBL" id="MEL0606598.1"/>
    </source>
</evidence>
<organism evidence="1 2">
    <name type="scientific">Pseudoalteromonas undina</name>
    <dbReference type="NCBI Taxonomy" id="43660"/>
    <lineage>
        <taxon>Bacteria</taxon>
        <taxon>Pseudomonadati</taxon>
        <taxon>Pseudomonadota</taxon>
        <taxon>Gammaproteobacteria</taxon>
        <taxon>Alteromonadales</taxon>
        <taxon>Pseudoalteromonadaceae</taxon>
        <taxon>Pseudoalteromonas</taxon>
    </lineage>
</organism>
<reference evidence="1" key="1">
    <citation type="submission" date="2024-02" db="EMBL/GenBank/DDBJ databases">
        <title>Bacteria isolated from the canopy kelp, Nereocystis luetkeana.</title>
        <authorList>
            <person name="Pfister C.A."/>
            <person name="Younker I.T."/>
            <person name="Light S.H."/>
        </authorList>
    </citation>
    <scope>NUCLEOTIDE SEQUENCE</scope>
    <source>
        <strain evidence="1">TN.2.01</strain>
    </source>
</reference>
<dbReference type="Proteomes" id="UP001374952">
    <property type="component" value="Unassembled WGS sequence"/>
</dbReference>
<protein>
    <submittedName>
        <fullName evidence="1">Uncharacterized protein</fullName>
    </submittedName>
</protein>
<feature type="non-terminal residue" evidence="1">
    <location>
        <position position="72"/>
    </location>
</feature>
<name>A0ACC6R9I5_9GAMM</name>
<comment type="caution">
    <text evidence="1">The sequence shown here is derived from an EMBL/GenBank/DDBJ whole genome shotgun (WGS) entry which is preliminary data.</text>
</comment>
<accession>A0ACC6R9I5</accession>
<evidence type="ECO:0000313" key="2">
    <source>
        <dbReference type="Proteomes" id="UP001374952"/>
    </source>
</evidence>
<keyword evidence="2" id="KW-1185">Reference proteome</keyword>
<gene>
    <name evidence="1" type="ORF">V6250_20960</name>
</gene>
<feature type="non-terminal residue" evidence="1">
    <location>
        <position position="1"/>
    </location>
</feature>